<accession>A0A8E2JBY8</accession>
<sequence>MLKQPLATNLDKHMATLTAGIPWHLPSGFDIISRRATNEYYIDSVVAQMRFEQRAFHGSMP</sequence>
<protein>
    <submittedName>
        <fullName evidence="1">Uncharacterized protein</fullName>
    </submittedName>
</protein>
<dbReference type="AlphaFoldDB" id="A0A8E2JBY8"/>
<reference evidence="1 2" key="1">
    <citation type="journal article" date="2016" name="Nat. Commun.">
        <title>Ectomycorrhizal ecology is imprinted in the genome of the dominant symbiotic fungus Cenococcum geophilum.</title>
        <authorList>
            <consortium name="DOE Joint Genome Institute"/>
            <person name="Peter M."/>
            <person name="Kohler A."/>
            <person name="Ohm R.A."/>
            <person name="Kuo A."/>
            <person name="Krutzmann J."/>
            <person name="Morin E."/>
            <person name="Arend M."/>
            <person name="Barry K.W."/>
            <person name="Binder M."/>
            <person name="Choi C."/>
            <person name="Clum A."/>
            <person name="Copeland A."/>
            <person name="Grisel N."/>
            <person name="Haridas S."/>
            <person name="Kipfer T."/>
            <person name="LaButti K."/>
            <person name="Lindquist E."/>
            <person name="Lipzen A."/>
            <person name="Maire R."/>
            <person name="Meier B."/>
            <person name="Mihaltcheva S."/>
            <person name="Molinier V."/>
            <person name="Murat C."/>
            <person name="Poggeler S."/>
            <person name="Quandt C.A."/>
            <person name="Sperisen C."/>
            <person name="Tritt A."/>
            <person name="Tisserant E."/>
            <person name="Crous P.W."/>
            <person name="Henrissat B."/>
            <person name="Nehls U."/>
            <person name="Egli S."/>
            <person name="Spatafora J.W."/>
            <person name="Grigoriev I.V."/>
            <person name="Martin F.M."/>
        </authorList>
    </citation>
    <scope>NUCLEOTIDE SEQUENCE [LARGE SCALE GENOMIC DNA]</scope>
    <source>
        <strain evidence="1 2">CBS 459.81</strain>
    </source>
</reference>
<dbReference type="Proteomes" id="UP000250266">
    <property type="component" value="Unassembled WGS sequence"/>
</dbReference>
<name>A0A8E2JBY8_9PEZI</name>
<proteinExistence type="predicted"/>
<evidence type="ECO:0000313" key="1">
    <source>
        <dbReference type="EMBL" id="OCK76904.1"/>
    </source>
</evidence>
<dbReference type="EMBL" id="KV745169">
    <property type="protein sequence ID" value="OCK76904.1"/>
    <property type="molecule type" value="Genomic_DNA"/>
</dbReference>
<evidence type="ECO:0000313" key="2">
    <source>
        <dbReference type="Proteomes" id="UP000250266"/>
    </source>
</evidence>
<organism evidence="1 2">
    <name type="scientific">Lepidopterella palustris CBS 459.81</name>
    <dbReference type="NCBI Taxonomy" id="1314670"/>
    <lineage>
        <taxon>Eukaryota</taxon>
        <taxon>Fungi</taxon>
        <taxon>Dikarya</taxon>
        <taxon>Ascomycota</taxon>
        <taxon>Pezizomycotina</taxon>
        <taxon>Dothideomycetes</taxon>
        <taxon>Pleosporomycetidae</taxon>
        <taxon>Mytilinidiales</taxon>
        <taxon>Argynnaceae</taxon>
        <taxon>Lepidopterella</taxon>
    </lineage>
</organism>
<gene>
    <name evidence="1" type="ORF">K432DRAFT_385090</name>
</gene>
<keyword evidence="2" id="KW-1185">Reference proteome</keyword>